<feature type="transmembrane region" description="Helical" evidence="11">
    <location>
        <begin position="83"/>
        <end position="103"/>
    </location>
</feature>
<evidence type="ECO:0000256" key="6">
    <source>
        <dbReference type="ARBA" id="ARBA00022692"/>
    </source>
</evidence>
<gene>
    <name evidence="12" type="ORF">RxyAA322_10580</name>
</gene>
<comment type="subcellular location">
    <subcellularLocation>
        <location evidence="1">Cell membrane</location>
        <topology evidence="1">Multi-pass membrane protein</topology>
    </subcellularLocation>
</comment>
<feature type="transmembrane region" description="Helical" evidence="11">
    <location>
        <begin position="25"/>
        <end position="43"/>
    </location>
</feature>
<feature type="transmembrane region" description="Helical" evidence="11">
    <location>
        <begin position="109"/>
        <end position="128"/>
    </location>
</feature>
<evidence type="ECO:0000256" key="7">
    <source>
        <dbReference type="ARBA" id="ARBA00022989"/>
    </source>
</evidence>
<keyword evidence="2" id="KW-0813">Transport</keyword>
<keyword evidence="7 11" id="KW-1133">Transmembrane helix</keyword>
<feature type="transmembrane region" description="Helical" evidence="11">
    <location>
        <begin position="265"/>
        <end position="281"/>
    </location>
</feature>
<keyword evidence="6 11" id="KW-0812">Transmembrane</keyword>
<protein>
    <recommendedName>
        <fullName evidence="10">Xylose transport system permease protein XylH</fullName>
    </recommendedName>
</protein>
<dbReference type="InterPro" id="IPR001851">
    <property type="entry name" value="ABC_transp_permease"/>
</dbReference>
<keyword evidence="8 11" id="KW-0472">Membrane</keyword>
<dbReference type="AlphaFoldDB" id="A0A510HGZ4"/>
<comment type="function">
    <text evidence="9">Part of the binding-protein-dependent transport system for D-xylose. Probably responsible for the translocation of the substrate across the membrane.</text>
</comment>
<evidence type="ECO:0000256" key="4">
    <source>
        <dbReference type="ARBA" id="ARBA00022519"/>
    </source>
</evidence>
<evidence type="ECO:0000256" key="11">
    <source>
        <dbReference type="SAM" id="Phobius"/>
    </source>
</evidence>
<keyword evidence="5" id="KW-0762">Sugar transport</keyword>
<feature type="transmembrane region" description="Helical" evidence="11">
    <location>
        <begin position="135"/>
        <end position="157"/>
    </location>
</feature>
<name>A0A510HGZ4_9ACTN</name>
<evidence type="ECO:0000256" key="1">
    <source>
        <dbReference type="ARBA" id="ARBA00004651"/>
    </source>
</evidence>
<keyword evidence="4" id="KW-0997">Cell inner membrane</keyword>
<dbReference type="OrthoDB" id="6844941at2"/>
<dbReference type="PANTHER" id="PTHR32196:SF32">
    <property type="entry name" value="XYLOSE TRANSPORT SYSTEM PERMEASE PROTEIN XYLH"/>
    <property type="match status" value="1"/>
</dbReference>
<dbReference type="PANTHER" id="PTHR32196">
    <property type="entry name" value="ABC TRANSPORTER PERMEASE PROTEIN YPHD-RELATED-RELATED"/>
    <property type="match status" value="1"/>
</dbReference>
<evidence type="ECO:0000256" key="3">
    <source>
        <dbReference type="ARBA" id="ARBA00022475"/>
    </source>
</evidence>
<dbReference type="EMBL" id="AP019791">
    <property type="protein sequence ID" value="BBL79204.1"/>
    <property type="molecule type" value="Genomic_DNA"/>
</dbReference>
<dbReference type="RefSeq" id="WP_143527242.1">
    <property type="nucleotide sequence ID" value="NZ_AP019791.1"/>
</dbReference>
<feature type="transmembrane region" description="Helical" evidence="11">
    <location>
        <begin position="288"/>
        <end position="308"/>
    </location>
</feature>
<accession>A0A510HGZ4</accession>
<evidence type="ECO:0000256" key="8">
    <source>
        <dbReference type="ARBA" id="ARBA00023136"/>
    </source>
</evidence>
<keyword evidence="3" id="KW-1003">Cell membrane</keyword>
<dbReference type="Pfam" id="PF02653">
    <property type="entry name" value="BPD_transp_2"/>
    <property type="match status" value="1"/>
</dbReference>
<organism evidence="12 13">
    <name type="scientific">Rubrobacter xylanophilus</name>
    <dbReference type="NCBI Taxonomy" id="49319"/>
    <lineage>
        <taxon>Bacteria</taxon>
        <taxon>Bacillati</taxon>
        <taxon>Actinomycetota</taxon>
        <taxon>Rubrobacteria</taxon>
        <taxon>Rubrobacterales</taxon>
        <taxon>Rubrobacteraceae</taxon>
        <taxon>Rubrobacter</taxon>
    </lineage>
</organism>
<evidence type="ECO:0000256" key="10">
    <source>
        <dbReference type="ARBA" id="ARBA00035686"/>
    </source>
</evidence>
<dbReference type="GO" id="GO:0005886">
    <property type="term" value="C:plasma membrane"/>
    <property type="evidence" value="ECO:0007669"/>
    <property type="project" value="UniProtKB-SubCell"/>
</dbReference>
<reference evidence="12" key="1">
    <citation type="journal article" date="2019" name="Microbiol. Resour. Announc.">
        <title>Complete Genome Sequence of Rubrobacter xylanophilus Strain AA3-22, Isolated from Arima Onsen in Japan.</title>
        <authorList>
            <person name="Tomariguchi N."/>
            <person name="Miyazaki K."/>
        </authorList>
    </citation>
    <scope>NUCLEOTIDE SEQUENCE [LARGE SCALE GENOMIC DNA]</scope>
    <source>
        <strain evidence="12">AA3-22</strain>
    </source>
</reference>
<feature type="transmembrane region" description="Helical" evidence="11">
    <location>
        <begin position="314"/>
        <end position="333"/>
    </location>
</feature>
<evidence type="ECO:0000256" key="2">
    <source>
        <dbReference type="ARBA" id="ARBA00022448"/>
    </source>
</evidence>
<evidence type="ECO:0000313" key="13">
    <source>
        <dbReference type="Proteomes" id="UP000318065"/>
    </source>
</evidence>
<sequence>MTQATVGERIREVGFLRRQLTRPELAAIAGAILVFAFFAITAGDQGFLTFGGTISYLQVAAQLGIVAVPVAMLMIAGEFDLSVGSMVGAAGIIIAITVTQYGWPLFAGVLLACAVALLVGFFNGYLVIKTGLPSFIVTLAMLFALRGLTIGFSRLITGRTQIGGLSEATQGDVLFPIFAGEVAGIPVSVFWWIGLAVLGTWVLQRTAFGNWIFGSGGDPVAARNVGVPVNRVKIILFMCTALSAALLATIQVMDAGSADVLRGELLELQAIAASVIGGVLLTGGYGSVVGAVFGALIFGMVQQGIFFTGVNTDWFLVFVGVMLLVAVLFNNVIRNRASKG</sequence>
<evidence type="ECO:0000256" key="5">
    <source>
        <dbReference type="ARBA" id="ARBA00022597"/>
    </source>
</evidence>
<feature type="transmembrane region" description="Helical" evidence="11">
    <location>
        <begin position="234"/>
        <end position="253"/>
    </location>
</feature>
<feature type="transmembrane region" description="Helical" evidence="11">
    <location>
        <begin position="55"/>
        <end position="76"/>
    </location>
</feature>
<keyword evidence="13" id="KW-1185">Reference proteome</keyword>
<feature type="transmembrane region" description="Helical" evidence="11">
    <location>
        <begin position="177"/>
        <end position="203"/>
    </location>
</feature>
<dbReference type="Proteomes" id="UP000318065">
    <property type="component" value="Chromosome"/>
</dbReference>
<dbReference type="CDD" id="cd06579">
    <property type="entry name" value="TM_PBP1_transp_AraH_like"/>
    <property type="match status" value="1"/>
</dbReference>
<proteinExistence type="predicted"/>
<evidence type="ECO:0000256" key="9">
    <source>
        <dbReference type="ARBA" id="ARBA00035611"/>
    </source>
</evidence>
<evidence type="ECO:0000313" key="12">
    <source>
        <dbReference type="EMBL" id="BBL79204.1"/>
    </source>
</evidence>
<dbReference type="GO" id="GO:0022857">
    <property type="term" value="F:transmembrane transporter activity"/>
    <property type="evidence" value="ECO:0007669"/>
    <property type="project" value="InterPro"/>
</dbReference>